<dbReference type="PANTHER" id="PTHR13161:SF4">
    <property type="entry name" value="CLK4-ASSOCIATING SERINE_ARGININE RICH PROTEIN"/>
    <property type="match status" value="1"/>
</dbReference>
<dbReference type="PANTHER" id="PTHR13161">
    <property type="entry name" value="SPLICING FACTOR SUPPRESSOR OF WHITE APRICOT"/>
    <property type="match status" value="1"/>
</dbReference>
<dbReference type="GO" id="GO:0006397">
    <property type="term" value="P:mRNA processing"/>
    <property type="evidence" value="ECO:0007669"/>
    <property type="project" value="UniProtKB-KW"/>
</dbReference>
<dbReference type="SMART" id="SM01141">
    <property type="entry name" value="DRY_EERY"/>
    <property type="match status" value="1"/>
</dbReference>
<comment type="caution">
    <text evidence="5">The sequence shown here is derived from an EMBL/GenBank/DDBJ whole genome shotgun (WGS) entry which is preliminary data.</text>
</comment>
<feature type="region of interest" description="Disordered" evidence="3">
    <location>
        <begin position="589"/>
        <end position="643"/>
    </location>
</feature>
<feature type="region of interest" description="Disordered" evidence="3">
    <location>
        <begin position="149"/>
        <end position="216"/>
    </location>
</feature>
<keyword evidence="2" id="KW-0508">mRNA splicing</keyword>
<protein>
    <recommendedName>
        <fullName evidence="4">Suppressor of white apricot N-terminal domain-containing protein</fullName>
    </recommendedName>
</protein>
<dbReference type="EMBL" id="JADGJQ010000010">
    <property type="protein sequence ID" value="KAJ3182074.1"/>
    <property type="molecule type" value="Genomic_DNA"/>
</dbReference>
<reference evidence="5" key="1">
    <citation type="submission" date="2020-05" db="EMBL/GenBank/DDBJ databases">
        <title>Phylogenomic resolution of chytrid fungi.</title>
        <authorList>
            <person name="Stajich J.E."/>
            <person name="Amses K."/>
            <person name="Simmons R."/>
            <person name="Seto K."/>
            <person name="Myers J."/>
            <person name="Bonds A."/>
            <person name="Quandt C.A."/>
            <person name="Barry K."/>
            <person name="Liu P."/>
            <person name="Grigoriev I."/>
            <person name="Longcore J.E."/>
            <person name="James T.Y."/>
        </authorList>
    </citation>
    <scope>NUCLEOTIDE SEQUENCE</scope>
    <source>
        <strain evidence="5">JEL0379</strain>
    </source>
</reference>
<accession>A0AAD5XUD4</accession>
<name>A0AAD5XUD4_9FUNG</name>
<evidence type="ECO:0000256" key="2">
    <source>
        <dbReference type="ARBA" id="ARBA00023187"/>
    </source>
</evidence>
<dbReference type="InterPro" id="IPR040397">
    <property type="entry name" value="SWAP"/>
</dbReference>
<evidence type="ECO:0000259" key="4">
    <source>
        <dbReference type="SMART" id="SM01141"/>
    </source>
</evidence>
<evidence type="ECO:0000256" key="1">
    <source>
        <dbReference type="ARBA" id="ARBA00022664"/>
    </source>
</evidence>
<feature type="region of interest" description="Disordered" evidence="3">
    <location>
        <begin position="513"/>
        <end position="533"/>
    </location>
</feature>
<dbReference type="InterPro" id="IPR019147">
    <property type="entry name" value="SWAP_N_domain"/>
</dbReference>
<organism evidence="5 6">
    <name type="scientific">Geranomyces variabilis</name>
    <dbReference type="NCBI Taxonomy" id="109894"/>
    <lineage>
        <taxon>Eukaryota</taxon>
        <taxon>Fungi</taxon>
        <taxon>Fungi incertae sedis</taxon>
        <taxon>Chytridiomycota</taxon>
        <taxon>Chytridiomycota incertae sedis</taxon>
        <taxon>Chytridiomycetes</taxon>
        <taxon>Spizellomycetales</taxon>
        <taxon>Powellomycetaceae</taxon>
        <taxon>Geranomyces</taxon>
    </lineage>
</organism>
<evidence type="ECO:0000256" key="3">
    <source>
        <dbReference type="SAM" id="MobiDB-lite"/>
    </source>
</evidence>
<dbReference type="GO" id="GO:0008380">
    <property type="term" value="P:RNA splicing"/>
    <property type="evidence" value="ECO:0007669"/>
    <property type="project" value="UniProtKB-KW"/>
</dbReference>
<dbReference type="Proteomes" id="UP001212152">
    <property type="component" value="Unassembled WGS sequence"/>
</dbReference>
<feature type="compositionally biased region" description="Polar residues" evidence="3">
    <location>
        <begin position="261"/>
        <end position="271"/>
    </location>
</feature>
<keyword evidence="1" id="KW-0507">mRNA processing</keyword>
<dbReference type="AlphaFoldDB" id="A0AAD5XUD4"/>
<feature type="domain" description="Suppressor of white apricot N-terminal" evidence="4">
    <location>
        <begin position="39"/>
        <end position="182"/>
    </location>
</feature>
<evidence type="ECO:0000313" key="5">
    <source>
        <dbReference type="EMBL" id="KAJ3182074.1"/>
    </source>
</evidence>
<dbReference type="Pfam" id="PF09750">
    <property type="entry name" value="DRY_EERY"/>
    <property type="match status" value="1"/>
</dbReference>
<feature type="compositionally biased region" description="Basic and acidic residues" evidence="3">
    <location>
        <begin position="278"/>
        <end position="291"/>
    </location>
</feature>
<proteinExistence type="predicted"/>
<keyword evidence="6" id="KW-1185">Reference proteome</keyword>
<sequence length="680" mass="73855">MWHEAKKQEKKLTATMVDLKARAERRAKYYRSKLADPTQLLRIGGTACRLYPDAGQHFYHENQDNLVRWQGDGETRIDRFDGRQLLDFLPADIPSHQQYSGEQGVDEEEEEALNFERYRDVIDIERTAKTEVQVLQRIDDEWNELLARSGNRGDVSGRSAQPAAVPEKPRGAAIGYSYGGKIIESDNEDDEGASAGDGAGTEPGEEPGPSDPPSLINRENLMEVLEYLEDNEVDALNKLAVDYGISDLYRCLYVAKRTQESQDNAKTPGTSTRHKGRSDKPPLGRHAHEAEISMLQGSGTGHGSRRRRASPSYAPYGRSGSPPFAGRRDRAASEEPEDGAIEYITEFGTDSDADTVKTFTSDAQAPWAEDRDLSVVGSSAIKKARPASKQPAAPDPPAAQKRLTPLERLKLKAQMALQTQIHADESRKVQKSEDERLLKRGLRDKVVPIKNDATSAALNAKSFSNNFAAAPRLHSEIAHLLQATSADHYRLKKPQAAARRVRRVRLPIAVDAVNRPRPPDQGHGRARRPASVPGPALHLATAAGLAPRLAAAAGREAAAASARRLHDRDRQGLIGGRCRTGAAFLGKQEPAARAHGPRTTVSGTNDRGGVTRTLDLRREGVAAGKSGGRGQDRGRCLRGGGTGGLKVRRESGIEVTNMTLDRVAGNIAEGGCGPAATMVE</sequence>
<gene>
    <name evidence="5" type="ORF">HDU87_000418</name>
</gene>
<evidence type="ECO:0000313" key="6">
    <source>
        <dbReference type="Proteomes" id="UP001212152"/>
    </source>
</evidence>
<feature type="region of interest" description="Disordered" evidence="3">
    <location>
        <begin position="259"/>
        <end position="337"/>
    </location>
</feature>